<dbReference type="AlphaFoldDB" id="A0AB40B3K9"/>
<evidence type="ECO:0000256" key="1">
    <source>
        <dbReference type="SAM" id="MobiDB-lite"/>
    </source>
</evidence>
<dbReference type="Proteomes" id="UP001515500">
    <property type="component" value="Chromosome 4"/>
</dbReference>
<protein>
    <submittedName>
        <fullName evidence="4">Uncharacterized protein LOC120257959</fullName>
    </submittedName>
</protein>
<dbReference type="PANTHER" id="PTHR35297:SF2">
    <property type="entry name" value="PROTEIN, PUTATIVE-RELATED"/>
    <property type="match status" value="1"/>
</dbReference>
<feature type="region of interest" description="Disordered" evidence="1">
    <location>
        <begin position="1"/>
        <end position="32"/>
    </location>
</feature>
<keyword evidence="2" id="KW-0812">Transmembrane</keyword>
<organism evidence="3 4">
    <name type="scientific">Dioscorea cayennensis subsp. rotundata</name>
    <name type="common">White Guinea yam</name>
    <name type="synonym">Dioscorea rotundata</name>
    <dbReference type="NCBI Taxonomy" id="55577"/>
    <lineage>
        <taxon>Eukaryota</taxon>
        <taxon>Viridiplantae</taxon>
        <taxon>Streptophyta</taxon>
        <taxon>Embryophyta</taxon>
        <taxon>Tracheophyta</taxon>
        <taxon>Spermatophyta</taxon>
        <taxon>Magnoliopsida</taxon>
        <taxon>Liliopsida</taxon>
        <taxon>Dioscoreales</taxon>
        <taxon>Dioscoreaceae</taxon>
        <taxon>Dioscorea</taxon>
    </lineage>
</organism>
<feature type="transmembrane region" description="Helical" evidence="2">
    <location>
        <begin position="48"/>
        <end position="66"/>
    </location>
</feature>
<accession>A0AB40B3K9</accession>
<reference evidence="4" key="1">
    <citation type="submission" date="2025-08" db="UniProtKB">
        <authorList>
            <consortium name="RefSeq"/>
        </authorList>
    </citation>
    <scope>IDENTIFICATION</scope>
</reference>
<keyword evidence="2" id="KW-1133">Transmembrane helix</keyword>
<feature type="compositionally biased region" description="Polar residues" evidence="1">
    <location>
        <begin position="1"/>
        <end position="13"/>
    </location>
</feature>
<proteinExistence type="predicted"/>
<keyword evidence="3" id="KW-1185">Reference proteome</keyword>
<evidence type="ECO:0000313" key="4">
    <source>
        <dbReference type="RefSeq" id="XP_039121201.1"/>
    </source>
</evidence>
<dbReference type="GeneID" id="120257959"/>
<dbReference type="RefSeq" id="XP_039121201.1">
    <property type="nucleotide sequence ID" value="XM_039265267.1"/>
</dbReference>
<dbReference type="PANTHER" id="PTHR35297">
    <property type="entry name" value="PROTEIN, PUTATIVE-RELATED"/>
    <property type="match status" value="1"/>
</dbReference>
<keyword evidence="2" id="KW-0472">Membrane</keyword>
<sequence length="119" mass="12900">MHRQSLGSPNSKLQIHGEIAGGGSAVDEETDETKTEKMARFCSKSERSIHLIPLLTLFCLLVLYFFSHDPSPSDLPSIGGGEVRVLDPKVVLSGEGRSHRGLKAATKPGRRHRKLGGVL</sequence>
<evidence type="ECO:0000256" key="2">
    <source>
        <dbReference type="SAM" id="Phobius"/>
    </source>
</evidence>
<evidence type="ECO:0000313" key="3">
    <source>
        <dbReference type="Proteomes" id="UP001515500"/>
    </source>
</evidence>
<feature type="compositionally biased region" description="Basic residues" evidence="1">
    <location>
        <begin position="108"/>
        <end position="119"/>
    </location>
</feature>
<gene>
    <name evidence="4" type="primary">LOC120257959</name>
</gene>
<name>A0AB40B3K9_DIOCR</name>
<feature type="region of interest" description="Disordered" evidence="1">
    <location>
        <begin position="97"/>
        <end position="119"/>
    </location>
</feature>